<proteinExistence type="predicted"/>
<protein>
    <submittedName>
        <fullName evidence="1">Uncharacterized protein</fullName>
    </submittedName>
</protein>
<evidence type="ECO:0000313" key="2">
    <source>
        <dbReference type="Proteomes" id="UP001140949"/>
    </source>
</evidence>
<comment type="caution">
    <text evidence="1">The sequence shown here is derived from an EMBL/GenBank/DDBJ whole genome shotgun (WGS) entry which is preliminary data.</text>
</comment>
<organism evidence="1 2">
    <name type="scientific">Iris pallida</name>
    <name type="common">Sweet iris</name>
    <dbReference type="NCBI Taxonomy" id="29817"/>
    <lineage>
        <taxon>Eukaryota</taxon>
        <taxon>Viridiplantae</taxon>
        <taxon>Streptophyta</taxon>
        <taxon>Embryophyta</taxon>
        <taxon>Tracheophyta</taxon>
        <taxon>Spermatophyta</taxon>
        <taxon>Magnoliopsida</taxon>
        <taxon>Liliopsida</taxon>
        <taxon>Asparagales</taxon>
        <taxon>Iridaceae</taxon>
        <taxon>Iridoideae</taxon>
        <taxon>Irideae</taxon>
        <taxon>Iris</taxon>
    </lineage>
</organism>
<evidence type="ECO:0000313" key="1">
    <source>
        <dbReference type="EMBL" id="KAJ6847065.1"/>
    </source>
</evidence>
<sequence>MQVSKNGKSSMNHRFRYDVGSRLRRRTLISVLDPKVKGPKIGCRFYKTESLRMRNLPIF</sequence>
<dbReference type="Proteomes" id="UP001140949">
    <property type="component" value="Unassembled WGS sequence"/>
</dbReference>
<name>A0AAX6I3J8_IRIPA</name>
<dbReference type="AlphaFoldDB" id="A0AAX6I3J8"/>
<reference evidence="1" key="2">
    <citation type="submission" date="2023-04" db="EMBL/GenBank/DDBJ databases">
        <authorList>
            <person name="Bruccoleri R.E."/>
            <person name="Oakeley E.J."/>
            <person name="Faust A.-M."/>
            <person name="Dessus-Babus S."/>
            <person name="Altorfer M."/>
            <person name="Burckhardt D."/>
            <person name="Oertli M."/>
            <person name="Naumann U."/>
            <person name="Petersen F."/>
            <person name="Wong J."/>
        </authorList>
    </citation>
    <scope>NUCLEOTIDE SEQUENCE</scope>
    <source>
        <strain evidence="1">GSM-AAB239-AS_SAM_17_03QT</strain>
        <tissue evidence="1">Leaf</tissue>
    </source>
</reference>
<keyword evidence="2" id="KW-1185">Reference proteome</keyword>
<reference evidence="1" key="1">
    <citation type="journal article" date="2023" name="GigaByte">
        <title>Genome assembly of the bearded iris, Iris pallida Lam.</title>
        <authorList>
            <person name="Bruccoleri R.E."/>
            <person name="Oakeley E.J."/>
            <person name="Faust A.M.E."/>
            <person name="Altorfer M."/>
            <person name="Dessus-Babus S."/>
            <person name="Burckhardt D."/>
            <person name="Oertli M."/>
            <person name="Naumann U."/>
            <person name="Petersen F."/>
            <person name="Wong J."/>
        </authorList>
    </citation>
    <scope>NUCLEOTIDE SEQUENCE</scope>
    <source>
        <strain evidence="1">GSM-AAB239-AS_SAM_17_03QT</strain>
    </source>
</reference>
<accession>A0AAX6I3J8</accession>
<dbReference type="EMBL" id="JANAVB010005597">
    <property type="protein sequence ID" value="KAJ6847065.1"/>
    <property type="molecule type" value="Genomic_DNA"/>
</dbReference>
<gene>
    <name evidence="1" type="ORF">M6B38_284660</name>
</gene>